<keyword evidence="2" id="KW-1185">Reference proteome</keyword>
<evidence type="ECO:0000313" key="2">
    <source>
        <dbReference type="Proteomes" id="UP001239111"/>
    </source>
</evidence>
<sequence>MFGGSADEWRRCTTIRSCKTIDDLSDELDSLGFHLSRSGLYLRLQPRSFGTTERKRHVITVPVILFRSRNNARKMHQNGKFCATSIMSVQQIISALGLKLVIVVSQDDKSKIYLGLAAAKLQAPILMHMEYKLTLPDHGSVVASHHKLIPSVYAVLTIADDRIGDLKSVGYSEPTHIAIRSAKHRSSTAATHAFDFERLVEIDDFRDFFFFIWTLAQVWSDISIDDYPVVAVHAGETSVADEPEEVDMDWYDVHVRESQYLLQVVKCNDRDCCGDLGCSLKYILPQSDDVLPPPFLLRRSKDGILEIPTREDTNSNDSFCDLFLKQSIGLRPFTTTASPVSYDYYCPSVRNRITGHLCQLCGAYFGSKKRKELHSKYKHGSESNGKFELNAFRQSVGMSCSAKLALRNH</sequence>
<dbReference type="EMBL" id="CM056742">
    <property type="protein sequence ID" value="KAJ8680486.1"/>
    <property type="molecule type" value="Genomic_DNA"/>
</dbReference>
<reference evidence="1" key="1">
    <citation type="submission" date="2023-04" db="EMBL/GenBank/DDBJ databases">
        <title>A chromosome-level genome assembly of the parasitoid wasp Eretmocerus hayati.</title>
        <authorList>
            <person name="Zhong Y."/>
            <person name="Liu S."/>
            <person name="Liu Y."/>
        </authorList>
    </citation>
    <scope>NUCLEOTIDE SEQUENCE</scope>
    <source>
        <strain evidence="1">ZJU_SS_LIU_2023</strain>
    </source>
</reference>
<accession>A0ACC2PCF6</accession>
<dbReference type="Proteomes" id="UP001239111">
    <property type="component" value="Chromosome 2"/>
</dbReference>
<comment type="caution">
    <text evidence="1">The sequence shown here is derived from an EMBL/GenBank/DDBJ whole genome shotgun (WGS) entry which is preliminary data.</text>
</comment>
<proteinExistence type="predicted"/>
<protein>
    <submittedName>
        <fullName evidence="1">Uncharacterized protein</fullName>
    </submittedName>
</protein>
<organism evidence="1 2">
    <name type="scientific">Eretmocerus hayati</name>
    <dbReference type="NCBI Taxonomy" id="131215"/>
    <lineage>
        <taxon>Eukaryota</taxon>
        <taxon>Metazoa</taxon>
        <taxon>Ecdysozoa</taxon>
        <taxon>Arthropoda</taxon>
        <taxon>Hexapoda</taxon>
        <taxon>Insecta</taxon>
        <taxon>Pterygota</taxon>
        <taxon>Neoptera</taxon>
        <taxon>Endopterygota</taxon>
        <taxon>Hymenoptera</taxon>
        <taxon>Apocrita</taxon>
        <taxon>Proctotrupomorpha</taxon>
        <taxon>Chalcidoidea</taxon>
        <taxon>Aphelinidae</taxon>
        <taxon>Aphelininae</taxon>
        <taxon>Eretmocerus</taxon>
    </lineage>
</organism>
<gene>
    <name evidence="1" type="ORF">QAD02_016273</name>
</gene>
<name>A0ACC2PCF6_9HYME</name>
<evidence type="ECO:0000313" key="1">
    <source>
        <dbReference type="EMBL" id="KAJ8680486.1"/>
    </source>
</evidence>